<keyword evidence="2" id="KW-0238">DNA-binding</keyword>
<feature type="region of interest" description="Disordered" evidence="1">
    <location>
        <begin position="32"/>
        <end position="54"/>
    </location>
</feature>
<gene>
    <name evidence="2" type="ORF">KDW95_04420</name>
</gene>
<protein>
    <submittedName>
        <fullName evidence="2">Com family DNA-binding transcriptional regulator</fullName>
    </submittedName>
</protein>
<evidence type="ECO:0000313" key="2">
    <source>
        <dbReference type="EMBL" id="UTW12924.1"/>
    </source>
</evidence>
<reference evidence="2" key="1">
    <citation type="submission" date="2021-04" db="EMBL/GenBank/DDBJ databases">
        <title>Oceanospirillales bacteria with DddD are important DMSP degraders in coastal seawater.</title>
        <authorList>
            <person name="Liu J."/>
        </authorList>
    </citation>
    <scope>NUCLEOTIDE SEQUENCE</scope>
    <source>
        <strain evidence="2">D13-1</strain>
    </source>
</reference>
<keyword evidence="3" id="KW-1185">Reference proteome</keyword>
<evidence type="ECO:0000256" key="1">
    <source>
        <dbReference type="SAM" id="MobiDB-lite"/>
    </source>
</evidence>
<sequence>MHDIRCSRCQKLLARAVFAVIEIKCPRCKTLNTQRAPSPLSDRRQASEQEHNRG</sequence>
<dbReference type="InterPro" id="IPR019294">
    <property type="entry name" value="Translation_reg_Com"/>
</dbReference>
<feature type="compositionally biased region" description="Basic and acidic residues" evidence="1">
    <location>
        <begin position="41"/>
        <end position="54"/>
    </location>
</feature>
<accession>A0ABY5HLC3</accession>
<dbReference type="RefSeq" id="WP_255855068.1">
    <property type="nucleotide sequence ID" value="NZ_CP073347.1"/>
</dbReference>
<proteinExistence type="predicted"/>
<dbReference type="EMBL" id="CP073347">
    <property type="protein sequence ID" value="UTW12924.1"/>
    <property type="molecule type" value="Genomic_DNA"/>
</dbReference>
<organism evidence="2 3">
    <name type="scientific">Marinobacterium rhizophilum</name>
    <dbReference type="NCBI Taxonomy" id="420402"/>
    <lineage>
        <taxon>Bacteria</taxon>
        <taxon>Pseudomonadati</taxon>
        <taxon>Pseudomonadota</taxon>
        <taxon>Gammaproteobacteria</taxon>
        <taxon>Oceanospirillales</taxon>
        <taxon>Oceanospirillaceae</taxon>
        <taxon>Marinobacterium</taxon>
    </lineage>
</organism>
<evidence type="ECO:0000313" key="3">
    <source>
        <dbReference type="Proteomes" id="UP001058461"/>
    </source>
</evidence>
<name>A0ABY5HLC3_9GAMM</name>
<dbReference type="Proteomes" id="UP001058461">
    <property type="component" value="Chromosome"/>
</dbReference>
<dbReference type="Pfam" id="PF10122">
    <property type="entry name" value="Zn_ribbon_Com"/>
    <property type="match status" value="1"/>
</dbReference>
<dbReference type="GO" id="GO:0003677">
    <property type="term" value="F:DNA binding"/>
    <property type="evidence" value="ECO:0007669"/>
    <property type="project" value="UniProtKB-KW"/>
</dbReference>